<dbReference type="Proteomes" id="UP000011115">
    <property type="component" value="Unassembled WGS sequence"/>
</dbReference>
<accession>M1DMG2</accession>
<dbReference type="EnsemblPlants" id="PGSC0003DMT400091371">
    <property type="protein sequence ID" value="PGSC0003DMT400091371"/>
    <property type="gene ID" value="PGSC0003DMG400040942"/>
</dbReference>
<evidence type="ECO:0000313" key="2">
    <source>
        <dbReference type="Proteomes" id="UP000011115"/>
    </source>
</evidence>
<dbReference type="PaxDb" id="4113-PGSC0003DMT400091371"/>
<protein>
    <submittedName>
        <fullName evidence="1">Gag-pol protein</fullName>
    </submittedName>
</protein>
<dbReference type="InterPro" id="IPR021109">
    <property type="entry name" value="Peptidase_aspartic_dom_sf"/>
</dbReference>
<dbReference type="AlphaFoldDB" id="M1DMG2"/>
<organism evidence="1 2">
    <name type="scientific">Solanum tuberosum</name>
    <name type="common">Potato</name>
    <dbReference type="NCBI Taxonomy" id="4113"/>
    <lineage>
        <taxon>Eukaryota</taxon>
        <taxon>Viridiplantae</taxon>
        <taxon>Streptophyta</taxon>
        <taxon>Embryophyta</taxon>
        <taxon>Tracheophyta</taxon>
        <taxon>Spermatophyta</taxon>
        <taxon>Magnoliopsida</taxon>
        <taxon>eudicotyledons</taxon>
        <taxon>Gunneridae</taxon>
        <taxon>Pentapetalae</taxon>
        <taxon>asterids</taxon>
        <taxon>lamiids</taxon>
        <taxon>Solanales</taxon>
        <taxon>Solanaceae</taxon>
        <taxon>Solanoideae</taxon>
        <taxon>Solaneae</taxon>
        <taxon>Solanum</taxon>
    </lineage>
</organism>
<reference evidence="1" key="2">
    <citation type="submission" date="2015-06" db="UniProtKB">
        <authorList>
            <consortium name="EnsemblPlants"/>
        </authorList>
    </citation>
    <scope>IDENTIFICATION</scope>
    <source>
        <strain evidence="1">DM1-3 516 R44</strain>
    </source>
</reference>
<keyword evidence="2" id="KW-1185">Reference proteome</keyword>
<evidence type="ECO:0000313" key="1">
    <source>
        <dbReference type="EnsemblPlants" id="PGSC0003DMT400091371"/>
    </source>
</evidence>
<dbReference type="InParanoid" id="M1DMG2"/>
<proteinExistence type="predicted"/>
<dbReference type="Gene3D" id="2.40.70.10">
    <property type="entry name" value="Acid Proteases"/>
    <property type="match status" value="1"/>
</dbReference>
<dbReference type="Gramene" id="PGSC0003DMT400091371">
    <property type="protein sequence ID" value="PGSC0003DMT400091371"/>
    <property type="gene ID" value="PGSC0003DMG400040942"/>
</dbReference>
<dbReference type="CDD" id="cd00303">
    <property type="entry name" value="retropepsin_like"/>
    <property type="match status" value="1"/>
</dbReference>
<name>M1DMG2_SOLTU</name>
<dbReference type="HOGENOM" id="CLU_1368293_0_0_1"/>
<reference evidence="2" key="1">
    <citation type="journal article" date="2011" name="Nature">
        <title>Genome sequence and analysis of the tuber crop potato.</title>
        <authorList>
            <consortium name="The Potato Genome Sequencing Consortium"/>
        </authorList>
    </citation>
    <scope>NUCLEOTIDE SEQUENCE [LARGE SCALE GENOMIC DNA]</scope>
    <source>
        <strain evidence="2">cv. DM1-3 516 R44</strain>
    </source>
</reference>
<dbReference type="Pfam" id="PF08284">
    <property type="entry name" value="RVP_2"/>
    <property type="match status" value="1"/>
</dbReference>
<sequence>MLAQSVANQNNQRAPVPENANVGSAVVRVRDFVRMNPPEFVGSQVREDIQNFIDEVKKIFVVMHVTGNDRVELASYQLKDVAHSWYSQWKENKDPEATLSFITPYIAVKFDVSPETLSELFSVSTLVGDPVIARWVYINCPVTISQKVTSADLVEFEIVGFDVIVGMNWLHSCYASVDYRTRIVHFQFPDEPILEWKGSRLTPMGRFISYL</sequence>